<evidence type="ECO:0000313" key="1">
    <source>
        <dbReference type="EMBL" id="MED6241858.1"/>
    </source>
</evidence>
<protein>
    <submittedName>
        <fullName evidence="1">Uncharacterized protein</fullName>
    </submittedName>
</protein>
<accession>A0ABU7AWL5</accession>
<keyword evidence="2" id="KW-1185">Reference proteome</keyword>
<proteinExistence type="predicted"/>
<gene>
    <name evidence="1" type="ORF">ATANTOWER_028714</name>
</gene>
<sequence length="95" mass="11562">MNCSRKLCWHTSLQGWKIWRWMLPSLHPYSYRWERFQDHKDLQGHHQFEMSQESQKHHQTYRGGVLFLRRLIEKTRVGGKVSRFEVRAAPRGRGN</sequence>
<reference evidence="1 2" key="1">
    <citation type="submission" date="2021-07" db="EMBL/GenBank/DDBJ databases">
        <authorList>
            <person name="Palmer J.M."/>
        </authorList>
    </citation>
    <scope>NUCLEOTIDE SEQUENCE [LARGE SCALE GENOMIC DNA]</scope>
    <source>
        <strain evidence="1 2">AT_MEX2019</strain>
        <tissue evidence="1">Muscle</tissue>
    </source>
</reference>
<evidence type="ECO:0000313" key="2">
    <source>
        <dbReference type="Proteomes" id="UP001345963"/>
    </source>
</evidence>
<dbReference type="EMBL" id="JAHUTI010030230">
    <property type="protein sequence ID" value="MED6241858.1"/>
    <property type="molecule type" value="Genomic_DNA"/>
</dbReference>
<name>A0ABU7AWL5_9TELE</name>
<comment type="caution">
    <text evidence="1">The sequence shown here is derived from an EMBL/GenBank/DDBJ whole genome shotgun (WGS) entry which is preliminary data.</text>
</comment>
<dbReference type="Proteomes" id="UP001345963">
    <property type="component" value="Unassembled WGS sequence"/>
</dbReference>
<organism evidence="1 2">
    <name type="scientific">Ataeniobius toweri</name>
    <dbReference type="NCBI Taxonomy" id="208326"/>
    <lineage>
        <taxon>Eukaryota</taxon>
        <taxon>Metazoa</taxon>
        <taxon>Chordata</taxon>
        <taxon>Craniata</taxon>
        <taxon>Vertebrata</taxon>
        <taxon>Euteleostomi</taxon>
        <taxon>Actinopterygii</taxon>
        <taxon>Neopterygii</taxon>
        <taxon>Teleostei</taxon>
        <taxon>Neoteleostei</taxon>
        <taxon>Acanthomorphata</taxon>
        <taxon>Ovalentaria</taxon>
        <taxon>Atherinomorphae</taxon>
        <taxon>Cyprinodontiformes</taxon>
        <taxon>Goodeidae</taxon>
        <taxon>Ataeniobius</taxon>
    </lineage>
</organism>